<dbReference type="EMBL" id="OX451735">
    <property type="protein sequence ID" value="CAI8592780.1"/>
    <property type="molecule type" value="Genomic_DNA"/>
</dbReference>
<dbReference type="Proteomes" id="UP001157006">
    <property type="component" value="Chromosome 1S"/>
</dbReference>
<reference evidence="1 2" key="1">
    <citation type="submission" date="2023-01" db="EMBL/GenBank/DDBJ databases">
        <authorList>
            <person name="Kreplak J."/>
        </authorList>
    </citation>
    <scope>NUCLEOTIDE SEQUENCE [LARGE SCALE GENOMIC DNA]</scope>
</reference>
<gene>
    <name evidence="1" type="ORF">VFH_I058160</name>
</gene>
<name>A0AAV0Z2N4_VICFA</name>
<keyword evidence="2" id="KW-1185">Reference proteome</keyword>
<protein>
    <submittedName>
        <fullName evidence="1">Uncharacterized protein</fullName>
    </submittedName>
</protein>
<proteinExistence type="predicted"/>
<dbReference type="AlphaFoldDB" id="A0AAV0Z2N4"/>
<accession>A0AAV0Z2N4</accession>
<organism evidence="1 2">
    <name type="scientific">Vicia faba</name>
    <name type="common">Broad bean</name>
    <name type="synonym">Faba vulgaris</name>
    <dbReference type="NCBI Taxonomy" id="3906"/>
    <lineage>
        <taxon>Eukaryota</taxon>
        <taxon>Viridiplantae</taxon>
        <taxon>Streptophyta</taxon>
        <taxon>Embryophyta</taxon>
        <taxon>Tracheophyta</taxon>
        <taxon>Spermatophyta</taxon>
        <taxon>Magnoliopsida</taxon>
        <taxon>eudicotyledons</taxon>
        <taxon>Gunneridae</taxon>
        <taxon>Pentapetalae</taxon>
        <taxon>rosids</taxon>
        <taxon>fabids</taxon>
        <taxon>Fabales</taxon>
        <taxon>Fabaceae</taxon>
        <taxon>Papilionoideae</taxon>
        <taxon>50 kb inversion clade</taxon>
        <taxon>NPAAA clade</taxon>
        <taxon>Hologalegina</taxon>
        <taxon>IRL clade</taxon>
        <taxon>Fabeae</taxon>
        <taxon>Vicia</taxon>
    </lineage>
</organism>
<evidence type="ECO:0000313" key="2">
    <source>
        <dbReference type="Proteomes" id="UP001157006"/>
    </source>
</evidence>
<sequence length="274" mass="31869">MCHKVIHLLPKDGLKWYHYNFLNKPIDPEYYVDSIFETESRGKFLKLYANHDLLKFIGLSKKFNPGHVNAFYCNLELTIVGLKSRSKINVMKFAYGYLTKYLGLTSSSASIIAAKLSEYDKVHFVLSISKFVAKNIVMLNFLISHTILEVNGIVSKEEDFVEDLTIMDEYRFSMMRYYIYIDGVYYYLEKSGRQMYDDRIMETVKDPSNEVGASSYGLLSTDVKTYLDKLVRKILEDNKVKEEIIMGKIEVVAKKGEESRNRLKEELKDDEILV</sequence>
<evidence type="ECO:0000313" key="1">
    <source>
        <dbReference type="EMBL" id="CAI8592780.1"/>
    </source>
</evidence>